<reference evidence="2 3" key="1">
    <citation type="journal article" date="2019" name="Gut">
        <title>Antibiotics-induced monodominance of a novel gut bacterial order.</title>
        <authorList>
            <person name="Hildebrand F."/>
            <person name="Moitinho-Silva L."/>
            <person name="Blasche S."/>
            <person name="Jahn M.T."/>
            <person name="Gossmann T.I."/>
            <person name="Heuerta-Cepas J."/>
            <person name="Hercog R."/>
            <person name="Luetge M."/>
            <person name="Bahram M."/>
            <person name="Pryszlak A."/>
            <person name="Alves R.J."/>
            <person name="Waszak S.M."/>
            <person name="Zhu A."/>
            <person name="Ye L."/>
            <person name="Costea P.I."/>
            <person name="Aalvink S."/>
            <person name="Belzer C."/>
            <person name="Forslund S.K."/>
            <person name="Sunagawa S."/>
            <person name="Hentschel U."/>
            <person name="Merten C."/>
            <person name="Patil K.R."/>
            <person name="Benes V."/>
            <person name="Bork P."/>
        </authorList>
    </citation>
    <scope>NUCLEOTIDE SEQUENCE [LARGE SCALE GENOMIC DNA]</scope>
    <source>
        <strain evidence="2 3">HDS1380</strain>
    </source>
</reference>
<dbReference type="OrthoDB" id="9808747at2"/>
<dbReference type="Proteomes" id="UP000291269">
    <property type="component" value="Unassembled WGS sequence"/>
</dbReference>
<dbReference type="InterPro" id="IPR003141">
    <property type="entry name" value="Pol/His_phosphatase_N"/>
</dbReference>
<evidence type="ECO:0000313" key="2">
    <source>
        <dbReference type="EMBL" id="RXZ60864.1"/>
    </source>
</evidence>
<dbReference type="InterPro" id="IPR050243">
    <property type="entry name" value="PHP_phosphatase"/>
</dbReference>
<dbReference type="Gene3D" id="3.20.20.140">
    <property type="entry name" value="Metal-dependent hydrolases"/>
    <property type="match status" value="1"/>
</dbReference>
<gene>
    <name evidence="2" type="ORF">ESZ91_00300</name>
</gene>
<feature type="domain" description="Polymerase/histidinol phosphatase N-terminal" evidence="1">
    <location>
        <begin position="5"/>
        <end position="82"/>
    </location>
</feature>
<dbReference type="EMBL" id="SDOZ01000002">
    <property type="protein sequence ID" value="RXZ60864.1"/>
    <property type="molecule type" value="Genomic_DNA"/>
</dbReference>
<dbReference type="PANTHER" id="PTHR36928">
    <property type="entry name" value="PHOSPHATASE YCDX-RELATED"/>
    <property type="match status" value="1"/>
</dbReference>
<evidence type="ECO:0000313" key="3">
    <source>
        <dbReference type="Proteomes" id="UP000291269"/>
    </source>
</evidence>
<keyword evidence="3" id="KW-1185">Reference proteome</keyword>
<dbReference type="InterPro" id="IPR016195">
    <property type="entry name" value="Pol/histidinol_Pase-like"/>
</dbReference>
<sequence length="258" mass="29820">MLLTGDYHTHTVYSHGKGTVLENAMQAKALGLKEIAITDHGFEQLAFGIKHKKMPSLIRDVKEATEKTGVQVYVGIEANLCGENGRTDLKSEDYKDFDVFLMGIHRFVKFNNFKSWYNLFWSNYIHTALPVKPPKKLVDYNTRAYINAIEKYPIDAVTHLNFLCFCNVEEVAKAARDYGTYIELNSKKKHLSDEELERVRDTGVRFLVNSDAHSVDRIGDTALVDEQLERVKIPRDRIDNIDGRLPNFRFREYKERNL</sequence>
<dbReference type="PANTHER" id="PTHR36928:SF1">
    <property type="entry name" value="PHOSPHATASE YCDX-RELATED"/>
    <property type="match status" value="1"/>
</dbReference>
<comment type="caution">
    <text evidence="2">The sequence shown here is derived from an EMBL/GenBank/DDBJ whole genome shotgun (WGS) entry which is preliminary data.</text>
</comment>
<proteinExistence type="predicted"/>
<dbReference type="InterPro" id="IPR004013">
    <property type="entry name" value="PHP_dom"/>
</dbReference>
<dbReference type="GO" id="GO:0005829">
    <property type="term" value="C:cytosol"/>
    <property type="evidence" value="ECO:0007669"/>
    <property type="project" value="TreeGrafter"/>
</dbReference>
<dbReference type="GO" id="GO:0042578">
    <property type="term" value="F:phosphoric ester hydrolase activity"/>
    <property type="evidence" value="ECO:0007669"/>
    <property type="project" value="TreeGrafter"/>
</dbReference>
<dbReference type="AlphaFoldDB" id="A0A4Q2K830"/>
<dbReference type="SMART" id="SM00481">
    <property type="entry name" value="POLIIIAc"/>
    <property type="match status" value="1"/>
</dbReference>
<name>A0A4Q2K830_9FIRM</name>
<dbReference type="Pfam" id="PF02811">
    <property type="entry name" value="PHP"/>
    <property type="match status" value="1"/>
</dbReference>
<dbReference type="SUPFAM" id="SSF89550">
    <property type="entry name" value="PHP domain-like"/>
    <property type="match status" value="1"/>
</dbReference>
<accession>A0A4Q2K830</accession>
<organism evidence="2 3">
    <name type="scientific">Candidatus Borkfalkia ceftriaxoniphila</name>
    <dbReference type="NCBI Taxonomy" id="2508949"/>
    <lineage>
        <taxon>Bacteria</taxon>
        <taxon>Bacillati</taxon>
        <taxon>Bacillota</taxon>
        <taxon>Clostridia</taxon>
        <taxon>Christensenellales</taxon>
        <taxon>Christensenellaceae</taxon>
        <taxon>Candidatus Borkfalkia</taxon>
    </lineage>
</organism>
<dbReference type="GO" id="GO:0008270">
    <property type="term" value="F:zinc ion binding"/>
    <property type="evidence" value="ECO:0007669"/>
    <property type="project" value="TreeGrafter"/>
</dbReference>
<protein>
    <submittedName>
        <fullName evidence="2">PHP domain-containing protein</fullName>
    </submittedName>
</protein>
<evidence type="ECO:0000259" key="1">
    <source>
        <dbReference type="SMART" id="SM00481"/>
    </source>
</evidence>
<dbReference type="RefSeq" id="WP_129222965.1">
    <property type="nucleotide sequence ID" value="NZ_SDOZ01000002.1"/>
</dbReference>